<dbReference type="InterPro" id="IPR056884">
    <property type="entry name" value="NPHP3-like_N"/>
</dbReference>
<sequence>MSFLKRFKTKKTKSKETLPPEGSPPAYPNLGPRATEQIIASSTNSAFQEAWQMHWKELNESEKLAWSFQEVKSPLKVHKTIDDMDKYHRDQSVSRKFADGTLRFLRAIETLMAGVTIGMQAHPDVSSIVVGIVRVVINIAVKYFEYYEKLSEMLERLSDQLHILDLFTRNNSNEPLLHSTLVAIYGSILAFCRYARRAFVGQGNMKRSNSFAMLAKVQWAPFEEQFGRIQSNLKHHTENLDRISAAMTLNSTLAVQEDMKKVSLNDQNERREFLDWISKENIEENHEIIRQKRLENTGSWLFEHGNYKKWAQGEKTGPLWLFGPAGTGKSILASTVIDHFSKNDDSVSVIYIYFKGEDTIMQHSLVDVLSMLMKQLCWNIEVLPEQVLEFYRTSKRNARQPTSDNIKALFTKCLNYVGKTVLVFDGLDEFEQRKRKQLLSFVHEALSEQLNVKVFVTSRFENDIKHALRRCNCLSIDSVSQTRDDLARVVRHQVIKELGHIDPDFQEEVIKLLIEKSGGIFLWVNFQLNDLTQVPEQFIKDQLNLLPSGLEETYLEYFRGINAQPQTAKTLAQRCFLWTFHAKARLTAAQLRDAVSLDLRTPGNEEGRHNTRTMEQVTKSLLTIPEFPFSRVRPIHFSLQEFATNSNNFPSDLRDFLLLDSESANGQLAILCLEHLMADVPPRDGFDTILFYCGRQFTFHIQSLKCIPDGLIDLLDRLFLKEQHKLLKILTWRWPISHDSYPDMNCPGSPQLVDPVFFMKCMGFDKIDALWTRYSNIKRPKCYPDGYLHLAVVARREDLVRDVIAGGVKVDHLDVDGHSALHYSCAEGIPLDIVKVLIEAGADINLRTPDGGSPLKLTKRFNHGKISEFLEEIGAAE</sequence>
<dbReference type="Gene3D" id="3.40.50.300">
    <property type="entry name" value="P-loop containing nucleotide triphosphate hydrolases"/>
    <property type="match status" value="1"/>
</dbReference>
<dbReference type="InterPro" id="IPR056125">
    <property type="entry name" value="DUF7708"/>
</dbReference>
<evidence type="ECO:0000256" key="3">
    <source>
        <dbReference type="SAM" id="MobiDB-lite"/>
    </source>
</evidence>
<name>A0A0U1LTT1_TALIS</name>
<dbReference type="OMA" id="SAFQEAW"/>
<accession>A0A0U1LTT1</accession>
<dbReference type="PANTHER" id="PTHR10039">
    <property type="entry name" value="AMELOGENIN"/>
    <property type="match status" value="1"/>
</dbReference>
<evidence type="ECO:0000256" key="1">
    <source>
        <dbReference type="ARBA" id="ARBA00022737"/>
    </source>
</evidence>
<dbReference type="Pfam" id="PF24883">
    <property type="entry name" value="NPHP3_N"/>
    <property type="match status" value="1"/>
</dbReference>
<dbReference type="EMBL" id="CVMT01000003">
    <property type="protein sequence ID" value="CRG86823.1"/>
    <property type="molecule type" value="Genomic_DNA"/>
</dbReference>
<feature type="compositionally biased region" description="Basic residues" evidence="3">
    <location>
        <begin position="1"/>
        <end position="13"/>
    </location>
</feature>
<dbReference type="AlphaFoldDB" id="A0A0U1LTT1"/>
<dbReference type="InterPro" id="IPR027417">
    <property type="entry name" value="P-loop_NTPase"/>
</dbReference>
<proteinExistence type="predicted"/>
<dbReference type="SUPFAM" id="SSF52540">
    <property type="entry name" value="P-loop containing nucleoside triphosphate hydrolases"/>
    <property type="match status" value="1"/>
</dbReference>
<dbReference type="Proteomes" id="UP000054383">
    <property type="component" value="Unassembled WGS sequence"/>
</dbReference>
<dbReference type="SMART" id="SM00248">
    <property type="entry name" value="ANK"/>
    <property type="match status" value="1"/>
</dbReference>
<feature type="repeat" description="ANK" evidence="2">
    <location>
        <begin position="816"/>
        <end position="849"/>
    </location>
</feature>
<evidence type="ECO:0000313" key="5">
    <source>
        <dbReference type="EMBL" id="CRG86823.1"/>
    </source>
</evidence>
<feature type="domain" description="NACHT" evidence="4">
    <location>
        <begin position="317"/>
        <end position="459"/>
    </location>
</feature>
<protein>
    <submittedName>
        <fullName evidence="5">Voltage-dependent N-type calcium channel subunit alpha-1B</fullName>
    </submittedName>
</protein>
<keyword evidence="2" id="KW-0040">ANK repeat</keyword>
<dbReference type="OrthoDB" id="7464126at2759"/>
<keyword evidence="6" id="KW-1185">Reference proteome</keyword>
<keyword evidence="1" id="KW-0677">Repeat</keyword>
<dbReference type="SUPFAM" id="SSF48403">
    <property type="entry name" value="Ankyrin repeat"/>
    <property type="match status" value="1"/>
</dbReference>
<evidence type="ECO:0000313" key="6">
    <source>
        <dbReference type="Proteomes" id="UP000054383"/>
    </source>
</evidence>
<dbReference type="Gene3D" id="1.25.40.20">
    <property type="entry name" value="Ankyrin repeat-containing domain"/>
    <property type="match status" value="1"/>
</dbReference>
<organism evidence="5 6">
    <name type="scientific">Talaromyces islandicus</name>
    <name type="common">Penicillium islandicum</name>
    <dbReference type="NCBI Taxonomy" id="28573"/>
    <lineage>
        <taxon>Eukaryota</taxon>
        <taxon>Fungi</taxon>
        <taxon>Dikarya</taxon>
        <taxon>Ascomycota</taxon>
        <taxon>Pezizomycotina</taxon>
        <taxon>Eurotiomycetes</taxon>
        <taxon>Eurotiomycetidae</taxon>
        <taxon>Eurotiales</taxon>
        <taxon>Trichocomaceae</taxon>
        <taxon>Talaromyces</taxon>
        <taxon>Talaromyces sect. Islandici</taxon>
    </lineage>
</organism>
<dbReference type="Pfam" id="PF12796">
    <property type="entry name" value="Ank_2"/>
    <property type="match status" value="1"/>
</dbReference>
<dbReference type="InterPro" id="IPR036770">
    <property type="entry name" value="Ankyrin_rpt-contain_sf"/>
</dbReference>
<gene>
    <name evidence="5" type="ORF">PISL3812_03835</name>
</gene>
<dbReference type="Pfam" id="PF24809">
    <property type="entry name" value="DUF7708"/>
    <property type="match status" value="1"/>
</dbReference>
<dbReference type="InterPro" id="IPR007111">
    <property type="entry name" value="NACHT_NTPase"/>
</dbReference>
<evidence type="ECO:0000256" key="2">
    <source>
        <dbReference type="PROSITE-ProRule" id="PRU00023"/>
    </source>
</evidence>
<dbReference type="InterPro" id="IPR002110">
    <property type="entry name" value="Ankyrin_rpt"/>
</dbReference>
<feature type="region of interest" description="Disordered" evidence="3">
    <location>
        <begin position="1"/>
        <end position="32"/>
    </location>
</feature>
<dbReference type="PROSITE" id="PS50297">
    <property type="entry name" value="ANK_REP_REGION"/>
    <property type="match status" value="1"/>
</dbReference>
<evidence type="ECO:0000259" key="4">
    <source>
        <dbReference type="PROSITE" id="PS50837"/>
    </source>
</evidence>
<reference evidence="5 6" key="1">
    <citation type="submission" date="2015-04" db="EMBL/GenBank/DDBJ databases">
        <authorList>
            <person name="Syromyatnikov M.Y."/>
            <person name="Popov V.N."/>
        </authorList>
    </citation>
    <scope>NUCLEOTIDE SEQUENCE [LARGE SCALE GENOMIC DNA]</scope>
    <source>
        <strain evidence="5">WF-38-12</strain>
    </source>
</reference>
<dbReference type="PROSITE" id="PS50088">
    <property type="entry name" value="ANK_REPEAT"/>
    <property type="match status" value="1"/>
</dbReference>
<dbReference type="PANTHER" id="PTHR10039:SF16">
    <property type="entry name" value="GPI INOSITOL-DEACYLASE"/>
    <property type="match status" value="1"/>
</dbReference>
<dbReference type="PROSITE" id="PS50837">
    <property type="entry name" value="NACHT"/>
    <property type="match status" value="1"/>
</dbReference>
<dbReference type="STRING" id="28573.A0A0U1LTT1"/>